<dbReference type="GO" id="GO:0005829">
    <property type="term" value="C:cytosol"/>
    <property type="evidence" value="ECO:0007669"/>
    <property type="project" value="TreeGrafter"/>
</dbReference>
<name>A0A239MLJ6_9BACT</name>
<dbReference type="NCBIfam" id="NF007797">
    <property type="entry name" value="PRK10502.1"/>
    <property type="match status" value="1"/>
</dbReference>
<dbReference type="SUPFAM" id="SSF51161">
    <property type="entry name" value="Trimeric LpxA-like enzymes"/>
    <property type="match status" value="1"/>
</dbReference>
<dbReference type="AlphaFoldDB" id="A0A239MLJ6"/>
<evidence type="ECO:0000256" key="1">
    <source>
        <dbReference type="ARBA" id="ARBA00007274"/>
    </source>
</evidence>
<dbReference type="PANTHER" id="PTHR23416">
    <property type="entry name" value="SIALIC ACID SYNTHASE-RELATED"/>
    <property type="match status" value="1"/>
</dbReference>
<keyword evidence="2 4" id="KW-0808">Transferase</keyword>
<dbReference type="EMBL" id="FZOU01000015">
    <property type="protein sequence ID" value="SNT43350.1"/>
    <property type="molecule type" value="Genomic_DNA"/>
</dbReference>
<dbReference type="InterPro" id="IPR018357">
    <property type="entry name" value="Hexapep_transf_CS"/>
</dbReference>
<keyword evidence="5" id="KW-1185">Reference proteome</keyword>
<evidence type="ECO:0000313" key="4">
    <source>
        <dbReference type="EMBL" id="SNT43350.1"/>
    </source>
</evidence>
<reference evidence="4 5" key="1">
    <citation type="submission" date="2017-06" db="EMBL/GenBank/DDBJ databases">
        <authorList>
            <person name="Kim H.J."/>
            <person name="Triplett B.A."/>
        </authorList>
    </citation>
    <scope>NUCLEOTIDE SEQUENCE [LARGE SCALE GENOMIC DNA]</scope>
    <source>
        <strain evidence="4 5">DSM 18704</strain>
    </source>
</reference>
<dbReference type="RefSeq" id="WP_089410456.1">
    <property type="nucleotide sequence ID" value="NZ_FZOU01000015.1"/>
</dbReference>
<gene>
    <name evidence="4" type="ORF">SAMN05421770_11534</name>
</gene>
<protein>
    <submittedName>
        <fullName evidence="4">Putative colanic acid biosynthesis acetyltransferase WcaF</fullName>
    </submittedName>
</protein>
<proteinExistence type="inferred from homology"/>
<comment type="similarity">
    <text evidence="1">Belongs to the transferase hexapeptide repeat family.</text>
</comment>
<dbReference type="GO" id="GO:0008374">
    <property type="term" value="F:O-acyltransferase activity"/>
    <property type="evidence" value="ECO:0007669"/>
    <property type="project" value="TreeGrafter"/>
</dbReference>
<dbReference type="Gene3D" id="2.160.10.10">
    <property type="entry name" value="Hexapeptide repeat proteins"/>
    <property type="match status" value="1"/>
</dbReference>
<evidence type="ECO:0000256" key="2">
    <source>
        <dbReference type="ARBA" id="ARBA00022679"/>
    </source>
</evidence>
<dbReference type="InterPro" id="IPR011004">
    <property type="entry name" value="Trimer_LpxA-like_sf"/>
</dbReference>
<dbReference type="CDD" id="cd05825">
    <property type="entry name" value="LbH_wcaF_like"/>
    <property type="match status" value="1"/>
</dbReference>
<organism evidence="4 5">
    <name type="scientific">Granulicella rosea</name>
    <dbReference type="NCBI Taxonomy" id="474952"/>
    <lineage>
        <taxon>Bacteria</taxon>
        <taxon>Pseudomonadati</taxon>
        <taxon>Acidobacteriota</taxon>
        <taxon>Terriglobia</taxon>
        <taxon>Terriglobales</taxon>
        <taxon>Acidobacteriaceae</taxon>
        <taxon>Granulicella</taxon>
    </lineage>
</organism>
<evidence type="ECO:0000313" key="5">
    <source>
        <dbReference type="Proteomes" id="UP000198356"/>
    </source>
</evidence>
<dbReference type="InterPro" id="IPR051159">
    <property type="entry name" value="Hexapeptide_acetyltransf"/>
</dbReference>
<dbReference type="Proteomes" id="UP000198356">
    <property type="component" value="Unassembled WGS sequence"/>
</dbReference>
<keyword evidence="3" id="KW-0677">Repeat</keyword>
<dbReference type="OrthoDB" id="9801697at2"/>
<accession>A0A239MLJ6</accession>
<evidence type="ECO:0000256" key="3">
    <source>
        <dbReference type="ARBA" id="ARBA00022737"/>
    </source>
</evidence>
<dbReference type="PANTHER" id="PTHR23416:SF23">
    <property type="entry name" value="ACETYLTRANSFERASE C18B11.09C-RELATED"/>
    <property type="match status" value="1"/>
</dbReference>
<sequence length="192" mass="21298">MHDSGGQRRYQDLSRFTVPANFRGKPAWFVQIWWIVQTLLFHPSPQGMYGWRAFLLRAFGAKIGKNVIIRPSVSIVYPWNLSIGDYAWVGDETVLYTLGRISIGNHAVVSQRSYLCAGSHDSTKIDFTITNEPISIEDECWIASDVFVCPGVNIGFGTIVAARSTVTRSLPSDSIAMGSPARVVAPRKPSHQ</sequence>
<dbReference type="PROSITE" id="PS00101">
    <property type="entry name" value="HEXAPEP_TRANSFERASES"/>
    <property type="match status" value="1"/>
</dbReference>